<dbReference type="FunFam" id="2.60.40.10:FF:000204">
    <property type="entry name" value="Major histocompatibility complex, class I-related protein"/>
    <property type="match status" value="1"/>
</dbReference>
<dbReference type="InterPro" id="IPR007110">
    <property type="entry name" value="Ig-like_dom"/>
</dbReference>
<dbReference type="InterPro" id="IPR050208">
    <property type="entry name" value="MHC_class-I_related"/>
</dbReference>
<sequence length="392" mass="46543">SSHSLKYFYSGVSQPNQSLPQFFMMGYLDDQLVIHYDEYTEKHHAFSWLEILEKDPYTEPLFLYTLSKENRLRDYLKEMRNHYILSKELLTWQWTYSCENENNSDQFWQFGIGHNGSSFFSFHRDNLTWVVTDLQAQVTERRQDIDHLWFIIAEIFCFDLLRVYMEHKEFQLQLVRDQKPPVVTITSKIEPDGMETLTCHLNDFYPNKITASWIKYGKPQKNYLETPTYTQNGTFYAWLSITISPKDRHRYQCHVEHNRLKKPLDVVLNKPPVVTVNSEIEPDGMEILICHLEGFYPKKINAFWKKDGRIWHHDTVSGSVTPSLYGTYRQWLSIRIDPMERDLYRCHVEHKSLQESLDVAVNECPRHSPLQRPHVAVSLTRFMAAHFLLPPA</sequence>
<evidence type="ECO:0000256" key="6">
    <source>
        <dbReference type="ARBA" id="ARBA00022989"/>
    </source>
</evidence>
<dbReference type="InterPro" id="IPR011161">
    <property type="entry name" value="MHC_I-like_Ag-recog"/>
</dbReference>
<evidence type="ECO:0000256" key="8">
    <source>
        <dbReference type="ARBA" id="ARBA00023157"/>
    </source>
</evidence>
<dbReference type="InterPro" id="IPR013783">
    <property type="entry name" value="Ig-like_fold"/>
</dbReference>
<dbReference type="SUPFAM" id="SSF48726">
    <property type="entry name" value="Immunoglobulin"/>
    <property type="match status" value="2"/>
</dbReference>
<dbReference type="SUPFAM" id="SSF54452">
    <property type="entry name" value="MHC antigen-recognition domain"/>
    <property type="match status" value="1"/>
</dbReference>
<evidence type="ECO:0000256" key="4">
    <source>
        <dbReference type="ARBA" id="ARBA00022729"/>
    </source>
</evidence>
<proteinExistence type="predicted"/>
<dbReference type="InterPro" id="IPR036179">
    <property type="entry name" value="Ig-like_dom_sf"/>
</dbReference>
<feature type="domain" description="Ig-like" evidence="10">
    <location>
        <begin position="271"/>
        <end position="362"/>
    </location>
</feature>
<evidence type="ECO:0000256" key="2">
    <source>
        <dbReference type="ARBA" id="ARBA00022451"/>
    </source>
</evidence>
<evidence type="ECO:0000256" key="1">
    <source>
        <dbReference type="ARBA" id="ARBA00004479"/>
    </source>
</evidence>
<keyword evidence="8" id="KW-1015">Disulfide bond</keyword>
<dbReference type="InterPro" id="IPR003597">
    <property type="entry name" value="Ig_C1-set"/>
</dbReference>
<feature type="domain" description="Ig-like" evidence="10">
    <location>
        <begin position="180"/>
        <end position="269"/>
    </location>
</feature>
<dbReference type="PROSITE" id="PS00290">
    <property type="entry name" value="IG_MHC"/>
    <property type="match status" value="2"/>
</dbReference>
<dbReference type="GO" id="GO:0009897">
    <property type="term" value="C:external side of plasma membrane"/>
    <property type="evidence" value="ECO:0007669"/>
    <property type="project" value="TreeGrafter"/>
</dbReference>
<keyword evidence="6" id="KW-1133">Transmembrane helix</keyword>
<keyword evidence="4" id="KW-0732">Signal</keyword>
<dbReference type="GeneID" id="103058885"/>
<evidence type="ECO:0000259" key="10">
    <source>
        <dbReference type="PROSITE" id="PS50835"/>
    </source>
</evidence>
<gene>
    <name evidence="12" type="primary">LOC103058885</name>
</gene>
<evidence type="ECO:0000256" key="3">
    <source>
        <dbReference type="ARBA" id="ARBA00022692"/>
    </source>
</evidence>
<dbReference type="Pfam" id="PF00129">
    <property type="entry name" value="MHC_I"/>
    <property type="match status" value="1"/>
</dbReference>
<organism evidence="11 12">
    <name type="scientific">Python bivittatus</name>
    <name type="common">Burmese python</name>
    <name type="synonym">Python molurus bivittatus</name>
    <dbReference type="NCBI Taxonomy" id="176946"/>
    <lineage>
        <taxon>Eukaryota</taxon>
        <taxon>Metazoa</taxon>
        <taxon>Chordata</taxon>
        <taxon>Craniata</taxon>
        <taxon>Vertebrata</taxon>
        <taxon>Euteleostomi</taxon>
        <taxon>Lepidosauria</taxon>
        <taxon>Squamata</taxon>
        <taxon>Bifurcata</taxon>
        <taxon>Unidentata</taxon>
        <taxon>Episquamata</taxon>
        <taxon>Toxicofera</taxon>
        <taxon>Serpentes</taxon>
        <taxon>Henophidia</taxon>
        <taxon>Pythonidae</taxon>
        <taxon>Python</taxon>
    </lineage>
</organism>
<feature type="non-terminal residue" evidence="12">
    <location>
        <position position="1"/>
    </location>
</feature>
<name>A0A9F5N4X4_PYTBI</name>
<keyword evidence="5" id="KW-0391">Immunity</keyword>
<dbReference type="Gene3D" id="2.60.40.10">
    <property type="entry name" value="Immunoglobulins"/>
    <property type="match status" value="2"/>
</dbReference>
<evidence type="ECO:0000256" key="9">
    <source>
        <dbReference type="ARBA" id="ARBA00023180"/>
    </source>
</evidence>
<dbReference type="AlphaFoldDB" id="A0A9F5N4X4"/>
<dbReference type="GO" id="GO:0042612">
    <property type="term" value="C:MHC class I protein complex"/>
    <property type="evidence" value="ECO:0007669"/>
    <property type="project" value="UniProtKB-KW"/>
</dbReference>
<dbReference type="GO" id="GO:0002474">
    <property type="term" value="P:antigen processing and presentation of peptide antigen via MHC class I"/>
    <property type="evidence" value="ECO:0007669"/>
    <property type="project" value="UniProtKB-KW"/>
</dbReference>
<dbReference type="GO" id="GO:0005615">
    <property type="term" value="C:extracellular space"/>
    <property type="evidence" value="ECO:0007669"/>
    <property type="project" value="TreeGrafter"/>
</dbReference>
<dbReference type="PANTHER" id="PTHR16675:SF242">
    <property type="entry name" value="MAJOR HISTOCOMPATIBILITY COMPLEX CLASS I-RELATED GENE PROTEIN"/>
    <property type="match status" value="1"/>
</dbReference>
<keyword evidence="2" id="KW-0490">MHC I</keyword>
<comment type="subcellular location">
    <subcellularLocation>
        <location evidence="1">Membrane</location>
        <topology evidence="1">Single-pass type I membrane protein</topology>
    </subcellularLocation>
</comment>
<protein>
    <submittedName>
        <fullName evidence="12">Major histocompatibility complex class I-related gene protein-like</fullName>
    </submittedName>
</protein>
<keyword evidence="9" id="KW-0325">Glycoprotein</keyword>
<dbReference type="Pfam" id="PF07654">
    <property type="entry name" value="C1-set"/>
    <property type="match status" value="2"/>
</dbReference>
<dbReference type="InterPro" id="IPR037055">
    <property type="entry name" value="MHC_I-like_Ag-recog_sf"/>
</dbReference>
<dbReference type="GO" id="GO:0006955">
    <property type="term" value="P:immune response"/>
    <property type="evidence" value="ECO:0007669"/>
    <property type="project" value="TreeGrafter"/>
</dbReference>
<evidence type="ECO:0000313" key="12">
    <source>
        <dbReference type="RefSeq" id="XP_025029033.1"/>
    </source>
</evidence>
<evidence type="ECO:0000256" key="5">
    <source>
        <dbReference type="ARBA" id="ARBA00022859"/>
    </source>
</evidence>
<dbReference type="OrthoDB" id="8936120at2759"/>
<dbReference type="PROSITE" id="PS50835">
    <property type="entry name" value="IG_LIKE"/>
    <property type="match status" value="2"/>
</dbReference>
<keyword evidence="3" id="KW-0812">Transmembrane</keyword>
<dbReference type="RefSeq" id="XP_025029033.1">
    <property type="nucleotide sequence ID" value="XM_025173265.1"/>
</dbReference>
<keyword evidence="7" id="KW-0472">Membrane</keyword>
<accession>A0A9F5N4X4</accession>
<dbReference type="KEGG" id="pbi:103058885"/>
<evidence type="ECO:0000256" key="7">
    <source>
        <dbReference type="ARBA" id="ARBA00023136"/>
    </source>
</evidence>
<dbReference type="OMA" id="MEILICH"/>
<dbReference type="InterPro" id="IPR011162">
    <property type="entry name" value="MHC_I/II-like_Ag-recog"/>
</dbReference>
<reference evidence="12" key="1">
    <citation type="submission" date="2025-08" db="UniProtKB">
        <authorList>
            <consortium name="RefSeq"/>
        </authorList>
    </citation>
    <scope>IDENTIFICATION</scope>
    <source>
        <tissue evidence="12">Liver</tissue>
    </source>
</reference>
<evidence type="ECO:0000313" key="11">
    <source>
        <dbReference type="Proteomes" id="UP000695026"/>
    </source>
</evidence>
<dbReference type="Gene3D" id="3.30.500.10">
    <property type="entry name" value="MHC class I-like antigen recognition-like"/>
    <property type="match status" value="1"/>
</dbReference>
<keyword evidence="11" id="KW-1185">Reference proteome</keyword>
<dbReference type="Proteomes" id="UP000695026">
    <property type="component" value="Unplaced"/>
</dbReference>
<dbReference type="SMART" id="SM00407">
    <property type="entry name" value="IGc1"/>
    <property type="match status" value="2"/>
</dbReference>
<dbReference type="InterPro" id="IPR003006">
    <property type="entry name" value="Ig/MHC_CS"/>
</dbReference>
<dbReference type="PANTHER" id="PTHR16675">
    <property type="entry name" value="MHC CLASS I-RELATED"/>
    <property type="match status" value="1"/>
</dbReference>